<feature type="compositionally biased region" description="Basic and acidic residues" evidence="1">
    <location>
        <begin position="676"/>
        <end position="685"/>
    </location>
</feature>
<protein>
    <submittedName>
        <fullName evidence="2">Uncharacterized protein</fullName>
    </submittedName>
</protein>
<feature type="region of interest" description="Disordered" evidence="1">
    <location>
        <begin position="665"/>
        <end position="685"/>
    </location>
</feature>
<evidence type="ECO:0000313" key="3">
    <source>
        <dbReference type="Proteomes" id="UP001549921"/>
    </source>
</evidence>
<feature type="compositionally biased region" description="Pro residues" evidence="1">
    <location>
        <begin position="388"/>
        <end position="397"/>
    </location>
</feature>
<feature type="compositionally biased region" description="Basic and acidic residues" evidence="1">
    <location>
        <begin position="326"/>
        <end position="341"/>
    </location>
</feature>
<comment type="caution">
    <text evidence="2">The sequence shown here is derived from an EMBL/GenBank/DDBJ whole genome shotgun (WGS) entry which is preliminary data.</text>
</comment>
<organism evidence="2 3">
    <name type="scientific">Loxostege sticticalis</name>
    <name type="common">Beet webworm moth</name>
    <dbReference type="NCBI Taxonomy" id="481309"/>
    <lineage>
        <taxon>Eukaryota</taxon>
        <taxon>Metazoa</taxon>
        <taxon>Ecdysozoa</taxon>
        <taxon>Arthropoda</taxon>
        <taxon>Hexapoda</taxon>
        <taxon>Insecta</taxon>
        <taxon>Pterygota</taxon>
        <taxon>Neoptera</taxon>
        <taxon>Endopterygota</taxon>
        <taxon>Lepidoptera</taxon>
        <taxon>Glossata</taxon>
        <taxon>Ditrysia</taxon>
        <taxon>Pyraloidea</taxon>
        <taxon>Crambidae</taxon>
        <taxon>Pyraustinae</taxon>
        <taxon>Loxostege</taxon>
    </lineage>
</organism>
<feature type="compositionally biased region" description="Polar residues" evidence="1">
    <location>
        <begin position="727"/>
        <end position="742"/>
    </location>
</feature>
<feature type="compositionally biased region" description="Polar residues" evidence="1">
    <location>
        <begin position="165"/>
        <end position="176"/>
    </location>
</feature>
<feature type="region of interest" description="Disordered" evidence="1">
    <location>
        <begin position="894"/>
        <end position="930"/>
    </location>
</feature>
<feature type="region of interest" description="Disordered" evidence="1">
    <location>
        <begin position="545"/>
        <end position="579"/>
    </location>
</feature>
<dbReference type="Proteomes" id="UP001549921">
    <property type="component" value="Unassembled WGS sequence"/>
</dbReference>
<feature type="region of interest" description="Disordered" evidence="1">
    <location>
        <begin position="727"/>
        <end position="806"/>
    </location>
</feature>
<dbReference type="PANTHER" id="PTHR45691:SF6">
    <property type="entry name" value="PROTEIN DIAPHANOUS"/>
    <property type="match status" value="1"/>
</dbReference>
<feature type="compositionally biased region" description="Polar residues" evidence="1">
    <location>
        <begin position="757"/>
        <end position="803"/>
    </location>
</feature>
<accession>A0ABD0TMJ9</accession>
<feature type="region of interest" description="Disordered" evidence="1">
    <location>
        <begin position="380"/>
        <end position="461"/>
    </location>
</feature>
<evidence type="ECO:0000256" key="1">
    <source>
        <dbReference type="SAM" id="MobiDB-lite"/>
    </source>
</evidence>
<feature type="compositionally biased region" description="Low complexity" evidence="1">
    <location>
        <begin position="111"/>
        <end position="151"/>
    </location>
</feature>
<name>A0ABD0TMJ9_LOXSC</name>
<feature type="compositionally biased region" description="Low complexity" evidence="1">
    <location>
        <begin position="553"/>
        <end position="579"/>
    </location>
</feature>
<feature type="region of interest" description="Disordered" evidence="1">
    <location>
        <begin position="506"/>
        <end position="526"/>
    </location>
</feature>
<dbReference type="AlphaFoldDB" id="A0ABD0TMJ9"/>
<feature type="region of interest" description="Disordered" evidence="1">
    <location>
        <begin position="84"/>
        <end position="223"/>
    </location>
</feature>
<dbReference type="EMBL" id="JBEDNZ010000003">
    <property type="protein sequence ID" value="KAL0850480.1"/>
    <property type="molecule type" value="Genomic_DNA"/>
</dbReference>
<evidence type="ECO:0000313" key="2">
    <source>
        <dbReference type="EMBL" id="KAL0850480.1"/>
    </source>
</evidence>
<feature type="compositionally biased region" description="Basic and acidic residues" evidence="1">
    <location>
        <begin position="412"/>
        <end position="437"/>
    </location>
</feature>
<feature type="compositionally biased region" description="Basic and acidic residues" evidence="1">
    <location>
        <begin position="920"/>
        <end position="930"/>
    </location>
</feature>
<feature type="region of interest" description="Disordered" evidence="1">
    <location>
        <begin position="269"/>
        <end position="341"/>
    </location>
</feature>
<dbReference type="InterPro" id="IPR051412">
    <property type="entry name" value="Formin_Homology_Diaphanous_sf"/>
</dbReference>
<feature type="region of interest" description="Disordered" evidence="1">
    <location>
        <begin position="593"/>
        <end position="628"/>
    </location>
</feature>
<sequence length="930" mass="99901">MEEVRISDWPDPPGSHAWLPAYGFQHEILDKDDYFCTNGDTGSTHALYLETIVEETSDDLRSERSSAATWLSDSDADSVIHVRGAAAGSEDSESEREWACPAKRRRRERASSPTSSGSLSRSSSLAQFESLERSCAAPASPSLSPDSLESPPASPPPARAPAQRTHLSAENLSEDSGYSERSRRPPPPAPRRPPEIAHRPPAAGSVPCLASPSAERRPHRAARALSLPAELDVCAEPRRHAPAHRAVFRQTFEVSDCLTVSVADLTALDYRGGPRRPRLPPPPPPRAPRQPPPPPPLDVVVRQPSPSPAREPSAGSDSTTESETAFAREMETTARQLDETARRALAESGDFDRELSVLTARRLRDSWGVWDDVLDELRRRMEPQSATPSPPRTPSPDPIREPVFTSTPLRPGDARVRSTPELRARATPHRETPEELRASLQLVAPPPPGATPPVRSVSAGSKGVTFSPVVAEVSWRETSASTTASETTASDDAADAEVVVVEGGGAQPHAPAAERSAAMTDAGARAPRSRIAGFLSRFANFRFSGRKEKKSRGAGANARPAGSGPAASDAGLGPRGAAAGPQYVRIPLKEEGVSRAAAPPAAAAGGVAHKPPRPRPPPAPAPGVLETDVDTQRTVLHARSLLALAPPDQRAPRPHKSMEFLLDKDSAQTVQPPENELQKNSDRVLSEHELRVQRSLQKLNVPDWYKNAPAPREGFLLRKRLSDASASATRWSGLNSKTTSLGSLGGANAQPPPPQLSPHTTSFGRWSTSRLNSNQTSPCSSTRSSIRGTSPLCSPSTRSSFSARQPYLGWRSQERLNSTPRTPHERLASSLLQQSASAKAAEEIQTSIKEVTSAIVHYVSALEPSNGDIDRQPSPRSSQKLYWLESSFVGTKPLESPQTPLVVSEALPPPHPRPPSSLRLDNRAAPGERA</sequence>
<reference evidence="2 3" key="1">
    <citation type="submission" date="2024-06" db="EMBL/GenBank/DDBJ databases">
        <title>A chromosome-level genome assembly of beet webworm, Loxostege sticticalis.</title>
        <authorList>
            <person name="Zhang Y."/>
        </authorList>
    </citation>
    <scope>NUCLEOTIDE SEQUENCE [LARGE SCALE GENOMIC DNA]</scope>
    <source>
        <strain evidence="2">AQ028</strain>
        <tissue evidence="2">Male pupae</tissue>
    </source>
</reference>
<feature type="compositionally biased region" description="Pro residues" evidence="1">
    <location>
        <begin position="279"/>
        <end position="297"/>
    </location>
</feature>
<dbReference type="PANTHER" id="PTHR45691">
    <property type="entry name" value="PROTEIN DIAPHANOUS"/>
    <property type="match status" value="1"/>
</dbReference>
<gene>
    <name evidence="2" type="ORF">ABMA28_012275</name>
</gene>
<proteinExistence type="predicted"/>